<sequence>MERKHYSEREKDRRREGRIEKRETVGENLIGRDGLPWKRVVLPTNSGYDI</sequence>
<dbReference type="AlphaFoldDB" id="A0A154P738"/>
<reference evidence="2 3" key="1">
    <citation type="submission" date="2015-07" db="EMBL/GenBank/DDBJ databases">
        <title>The genome of Dufourea novaeangliae.</title>
        <authorList>
            <person name="Pan H."/>
            <person name="Kapheim K."/>
        </authorList>
    </citation>
    <scope>NUCLEOTIDE SEQUENCE [LARGE SCALE GENOMIC DNA]</scope>
    <source>
        <strain evidence="2">0120121106</strain>
        <tissue evidence="2">Whole body</tissue>
    </source>
</reference>
<evidence type="ECO:0000313" key="3">
    <source>
        <dbReference type="Proteomes" id="UP000076502"/>
    </source>
</evidence>
<evidence type="ECO:0000256" key="1">
    <source>
        <dbReference type="SAM" id="MobiDB-lite"/>
    </source>
</evidence>
<organism evidence="2 3">
    <name type="scientific">Dufourea novaeangliae</name>
    <name type="common">Sweat bee</name>
    <dbReference type="NCBI Taxonomy" id="178035"/>
    <lineage>
        <taxon>Eukaryota</taxon>
        <taxon>Metazoa</taxon>
        <taxon>Ecdysozoa</taxon>
        <taxon>Arthropoda</taxon>
        <taxon>Hexapoda</taxon>
        <taxon>Insecta</taxon>
        <taxon>Pterygota</taxon>
        <taxon>Neoptera</taxon>
        <taxon>Endopterygota</taxon>
        <taxon>Hymenoptera</taxon>
        <taxon>Apocrita</taxon>
        <taxon>Aculeata</taxon>
        <taxon>Apoidea</taxon>
        <taxon>Anthophila</taxon>
        <taxon>Halictidae</taxon>
        <taxon>Rophitinae</taxon>
        <taxon>Dufourea</taxon>
    </lineage>
</organism>
<name>A0A154P738_DUFNO</name>
<gene>
    <name evidence="2" type="ORF">WN55_08002</name>
</gene>
<keyword evidence="3" id="KW-1185">Reference proteome</keyword>
<proteinExistence type="predicted"/>
<dbReference type="Proteomes" id="UP000076502">
    <property type="component" value="Unassembled WGS sequence"/>
</dbReference>
<accession>A0A154P738</accession>
<dbReference type="EMBL" id="KQ434829">
    <property type="protein sequence ID" value="KZC07682.1"/>
    <property type="molecule type" value="Genomic_DNA"/>
</dbReference>
<protein>
    <submittedName>
        <fullName evidence="2">Uncharacterized protein</fullName>
    </submittedName>
</protein>
<feature type="region of interest" description="Disordered" evidence="1">
    <location>
        <begin position="1"/>
        <end position="20"/>
    </location>
</feature>
<evidence type="ECO:0000313" key="2">
    <source>
        <dbReference type="EMBL" id="KZC07682.1"/>
    </source>
</evidence>